<dbReference type="GO" id="GO:0015740">
    <property type="term" value="P:C4-dicarboxylate transport"/>
    <property type="evidence" value="ECO:0007669"/>
    <property type="project" value="TreeGrafter"/>
</dbReference>
<dbReference type="Proteomes" id="UP001151234">
    <property type="component" value="Unassembled WGS sequence"/>
</dbReference>
<feature type="domain" description="Tripartite ATP-independent periplasmic transporters DctQ component" evidence="10">
    <location>
        <begin position="26"/>
        <end position="155"/>
    </location>
</feature>
<dbReference type="GO" id="GO:0022857">
    <property type="term" value="F:transmembrane transporter activity"/>
    <property type="evidence" value="ECO:0007669"/>
    <property type="project" value="UniProtKB-UniRule"/>
</dbReference>
<comment type="subunit">
    <text evidence="9">The complex comprises the extracytoplasmic solute receptor protein and the two transmembrane proteins.</text>
</comment>
<keyword evidence="12" id="KW-1185">Reference proteome</keyword>
<name>A0A9X3ZIX5_9HYPH</name>
<feature type="transmembrane region" description="Helical" evidence="9">
    <location>
        <begin position="137"/>
        <end position="158"/>
    </location>
</feature>
<keyword evidence="5 9" id="KW-0812">Transmembrane</keyword>
<evidence type="ECO:0000313" key="12">
    <source>
        <dbReference type="Proteomes" id="UP001151234"/>
    </source>
</evidence>
<dbReference type="InterPro" id="IPR007387">
    <property type="entry name" value="TRAP_DctQ"/>
</dbReference>
<organism evidence="11 12">
    <name type="scientific">Hoeflea prorocentri</name>
    <dbReference type="NCBI Taxonomy" id="1922333"/>
    <lineage>
        <taxon>Bacteria</taxon>
        <taxon>Pseudomonadati</taxon>
        <taxon>Pseudomonadota</taxon>
        <taxon>Alphaproteobacteria</taxon>
        <taxon>Hyphomicrobiales</taxon>
        <taxon>Rhizobiaceae</taxon>
        <taxon>Hoeflea</taxon>
    </lineage>
</organism>
<dbReference type="GO" id="GO:0005886">
    <property type="term" value="C:plasma membrane"/>
    <property type="evidence" value="ECO:0007669"/>
    <property type="project" value="UniProtKB-SubCell"/>
</dbReference>
<evidence type="ECO:0000256" key="1">
    <source>
        <dbReference type="ARBA" id="ARBA00004429"/>
    </source>
</evidence>
<keyword evidence="4 9" id="KW-0997">Cell inner membrane</keyword>
<protein>
    <recommendedName>
        <fullName evidence="9">TRAP transporter small permease protein</fullName>
    </recommendedName>
</protein>
<proteinExistence type="inferred from homology"/>
<evidence type="ECO:0000259" key="10">
    <source>
        <dbReference type="Pfam" id="PF04290"/>
    </source>
</evidence>
<reference evidence="11" key="1">
    <citation type="submission" date="2022-11" db="EMBL/GenBank/DDBJ databases">
        <title>Draft genome sequence of Hoeflea poritis E7-10 and Hoeflea prorocentri PM5-8, separated from scleractinian coral Porites lutea and marine dinoflagellate.</title>
        <authorList>
            <person name="Zhang G."/>
            <person name="Wei Q."/>
            <person name="Cai L."/>
        </authorList>
    </citation>
    <scope>NUCLEOTIDE SEQUENCE</scope>
    <source>
        <strain evidence="11">PM5-8</strain>
    </source>
</reference>
<gene>
    <name evidence="11" type="ORF">OQ273_15560</name>
</gene>
<dbReference type="PANTHER" id="PTHR35011">
    <property type="entry name" value="2,3-DIKETO-L-GULONATE TRAP TRANSPORTER SMALL PERMEASE PROTEIN YIAM"/>
    <property type="match status" value="1"/>
</dbReference>
<comment type="subcellular location">
    <subcellularLocation>
        <location evidence="1 9">Cell inner membrane</location>
        <topology evidence="1 9">Multi-pass membrane protein</topology>
    </subcellularLocation>
</comment>
<feature type="transmembrane region" description="Helical" evidence="9">
    <location>
        <begin position="12"/>
        <end position="32"/>
    </location>
</feature>
<comment type="caution">
    <text evidence="11">The sequence shown here is derived from an EMBL/GenBank/DDBJ whole genome shotgun (WGS) entry which is preliminary data.</text>
</comment>
<accession>A0A9X3ZIX5</accession>
<dbReference type="RefSeq" id="WP_267991412.1">
    <property type="nucleotide sequence ID" value="NZ_JAPJZI010000001.1"/>
</dbReference>
<evidence type="ECO:0000256" key="8">
    <source>
        <dbReference type="ARBA" id="ARBA00038436"/>
    </source>
</evidence>
<dbReference type="AlphaFoldDB" id="A0A9X3ZIX5"/>
<keyword evidence="6 9" id="KW-1133">Transmembrane helix</keyword>
<evidence type="ECO:0000256" key="6">
    <source>
        <dbReference type="ARBA" id="ARBA00022989"/>
    </source>
</evidence>
<comment type="function">
    <text evidence="9">Part of the tripartite ATP-independent periplasmic (TRAP) transport system.</text>
</comment>
<dbReference type="EMBL" id="JAPJZI010000001">
    <property type="protein sequence ID" value="MDA5400000.1"/>
    <property type="molecule type" value="Genomic_DNA"/>
</dbReference>
<keyword evidence="7 9" id="KW-0472">Membrane</keyword>
<evidence type="ECO:0000256" key="9">
    <source>
        <dbReference type="RuleBase" id="RU369079"/>
    </source>
</evidence>
<feature type="transmembrane region" description="Helical" evidence="9">
    <location>
        <begin position="52"/>
        <end position="69"/>
    </location>
</feature>
<dbReference type="Pfam" id="PF04290">
    <property type="entry name" value="DctQ"/>
    <property type="match status" value="1"/>
</dbReference>
<keyword evidence="2 9" id="KW-0813">Transport</keyword>
<keyword evidence="3" id="KW-1003">Cell membrane</keyword>
<evidence type="ECO:0000256" key="2">
    <source>
        <dbReference type="ARBA" id="ARBA00022448"/>
    </source>
</evidence>
<sequence length="165" mass="18263">MSLLLRLAERLAHYQLQIAGLAVAAILLTITVDVGMRALFNAPFSVTTELVSYYYMVPLTFLPIMMLEMRGEHIDTTLFYQMFPKSLKKLARVVSGVITIGIYGLLTRFTFAQALTSTASGEVAMGVNLLPIWPVRWVLPVVFALSTVAAFLMTVHYLSGNANDE</sequence>
<evidence type="ECO:0000256" key="7">
    <source>
        <dbReference type="ARBA" id="ARBA00023136"/>
    </source>
</evidence>
<evidence type="ECO:0000313" key="11">
    <source>
        <dbReference type="EMBL" id="MDA5400000.1"/>
    </source>
</evidence>
<feature type="transmembrane region" description="Helical" evidence="9">
    <location>
        <begin position="90"/>
        <end position="111"/>
    </location>
</feature>
<evidence type="ECO:0000256" key="3">
    <source>
        <dbReference type="ARBA" id="ARBA00022475"/>
    </source>
</evidence>
<evidence type="ECO:0000256" key="4">
    <source>
        <dbReference type="ARBA" id="ARBA00022519"/>
    </source>
</evidence>
<evidence type="ECO:0000256" key="5">
    <source>
        <dbReference type="ARBA" id="ARBA00022692"/>
    </source>
</evidence>
<dbReference type="PANTHER" id="PTHR35011:SF10">
    <property type="entry name" value="TRAP TRANSPORTER SMALL PERMEASE PROTEIN"/>
    <property type="match status" value="1"/>
</dbReference>
<dbReference type="InterPro" id="IPR055348">
    <property type="entry name" value="DctQ"/>
</dbReference>
<comment type="similarity">
    <text evidence="8 9">Belongs to the TRAP transporter small permease family.</text>
</comment>